<proteinExistence type="predicted"/>
<dbReference type="KEGG" id="hdn:Hden_0469"/>
<evidence type="ECO:0000313" key="1">
    <source>
        <dbReference type="EMBL" id="ADJ22290.1"/>
    </source>
</evidence>
<dbReference type="Proteomes" id="UP000002033">
    <property type="component" value="Chromosome"/>
</dbReference>
<gene>
    <name evidence="1" type="ordered locus">Hden_0469</name>
</gene>
<reference evidence="2" key="1">
    <citation type="journal article" date="2011" name="J. Bacteriol.">
        <title>Genome sequences of eight morphologically diverse alphaproteobacteria.</title>
        <authorList>
            <consortium name="US DOE Joint Genome Institute"/>
            <person name="Brown P.J."/>
            <person name="Kysela D.T."/>
            <person name="Buechlein A."/>
            <person name="Hemmerich C."/>
            <person name="Brun Y.V."/>
        </authorList>
    </citation>
    <scope>NUCLEOTIDE SEQUENCE [LARGE SCALE GENOMIC DNA]</scope>
    <source>
        <strain evidence="2">ATCC 51888 / DSM 1869 / NCIB 11706 / TK 0415</strain>
    </source>
</reference>
<sequence length="67" mass="7144">MKGSLSNASAIVQGLKGWVTRRQPAALSDVEASEPEVVAACGCEDAPRPFAEERDRWPLGPGVDNYS</sequence>
<dbReference type="HOGENOM" id="CLU_2806650_0_0_5"/>
<dbReference type="STRING" id="582899.Hden_0469"/>
<organism evidence="1 2">
    <name type="scientific">Hyphomicrobium denitrificans (strain ATCC 51888 / DSM 1869 / NCIMB 11706 / TK 0415)</name>
    <dbReference type="NCBI Taxonomy" id="582899"/>
    <lineage>
        <taxon>Bacteria</taxon>
        <taxon>Pseudomonadati</taxon>
        <taxon>Pseudomonadota</taxon>
        <taxon>Alphaproteobacteria</taxon>
        <taxon>Hyphomicrobiales</taxon>
        <taxon>Hyphomicrobiaceae</taxon>
        <taxon>Hyphomicrobium</taxon>
    </lineage>
</organism>
<dbReference type="EMBL" id="CP002083">
    <property type="protein sequence ID" value="ADJ22290.1"/>
    <property type="molecule type" value="Genomic_DNA"/>
</dbReference>
<dbReference type="OrthoDB" id="7933555at2"/>
<protein>
    <submittedName>
        <fullName evidence="1">Uncharacterized protein</fullName>
    </submittedName>
</protein>
<dbReference type="AlphaFoldDB" id="D8JS31"/>
<keyword evidence="2" id="KW-1185">Reference proteome</keyword>
<evidence type="ECO:0000313" key="2">
    <source>
        <dbReference type="Proteomes" id="UP000002033"/>
    </source>
</evidence>
<accession>D8JS31</accession>
<name>D8JS31_HYPDA</name>